<keyword evidence="1" id="KW-0596">Phosphopantetheine</keyword>
<dbReference type="PANTHER" id="PTHR43439:SF2">
    <property type="entry name" value="ENZYME, PUTATIVE (JCVI)-RELATED"/>
    <property type="match status" value="1"/>
</dbReference>
<dbReference type="EMBL" id="LKEB01000010">
    <property type="protein sequence ID" value="ROW15215.1"/>
    <property type="molecule type" value="Genomic_DNA"/>
</dbReference>
<protein>
    <recommendedName>
        <fullName evidence="5">AMP-dependent synthetase/ligase domain-containing protein</fullName>
    </recommendedName>
</protein>
<evidence type="ECO:0000256" key="1">
    <source>
        <dbReference type="ARBA" id="ARBA00022450"/>
    </source>
</evidence>
<dbReference type="STRING" id="1230097.A0A423XG30"/>
<sequence>MPKPKTFTQETGMRHIACSNQAKAIQPGAGSVEDFLQGKRLMVTMPPFHGAGLACFLFWAIPFGTIPIAPAAVGIVTAQGLLKALEQIPAEVAFLVPSVVVELAQDPELLARCAKHLELILYAGGDLPQALGDRVATVTDQEYELVIRRDDSLHKTQTCFSIRGHEDLDHYRTKDLFNAHPTVPDAWCWRARSDDIIVFLNGENTNPVPMEQYVVAHNPEVSGALVVGTRRFQAALLIELVTSEGNKYLNTVQQAETIERIWPSVEEANRSAPAHARIDKALILILPANLPLI</sequence>
<dbReference type="SUPFAM" id="SSF56801">
    <property type="entry name" value="Acetyl-CoA synthetase-like"/>
    <property type="match status" value="1"/>
</dbReference>
<keyword evidence="2" id="KW-0597">Phosphoprotein</keyword>
<proteinExistence type="predicted"/>
<name>A0A423XG30_9PEZI</name>
<dbReference type="PANTHER" id="PTHR43439">
    <property type="entry name" value="PHENYLACETATE-COENZYME A LIGASE"/>
    <property type="match status" value="1"/>
</dbReference>
<accession>A0A423XG30</accession>
<dbReference type="OrthoDB" id="429813at2759"/>
<dbReference type="Proteomes" id="UP000285146">
    <property type="component" value="Unassembled WGS sequence"/>
</dbReference>
<dbReference type="InParanoid" id="A0A423XG30"/>
<evidence type="ECO:0000256" key="2">
    <source>
        <dbReference type="ARBA" id="ARBA00022553"/>
    </source>
</evidence>
<dbReference type="InterPro" id="IPR051414">
    <property type="entry name" value="Adenylate-forming_Reductase"/>
</dbReference>
<keyword evidence="4" id="KW-1185">Reference proteome</keyword>
<evidence type="ECO:0000313" key="4">
    <source>
        <dbReference type="Proteomes" id="UP000285146"/>
    </source>
</evidence>
<dbReference type="Pfam" id="PF23562">
    <property type="entry name" value="AMP-binding_C_3"/>
    <property type="match status" value="1"/>
</dbReference>
<organism evidence="3 4">
    <name type="scientific">Cytospora leucostoma</name>
    <dbReference type="NCBI Taxonomy" id="1230097"/>
    <lineage>
        <taxon>Eukaryota</taxon>
        <taxon>Fungi</taxon>
        <taxon>Dikarya</taxon>
        <taxon>Ascomycota</taxon>
        <taxon>Pezizomycotina</taxon>
        <taxon>Sordariomycetes</taxon>
        <taxon>Sordariomycetidae</taxon>
        <taxon>Diaporthales</taxon>
        <taxon>Cytosporaceae</taxon>
        <taxon>Cytospora</taxon>
    </lineage>
</organism>
<dbReference type="AlphaFoldDB" id="A0A423XG30"/>
<comment type="caution">
    <text evidence="3">The sequence shown here is derived from an EMBL/GenBank/DDBJ whole genome shotgun (WGS) entry which is preliminary data.</text>
</comment>
<dbReference type="Gene3D" id="3.40.50.12780">
    <property type="entry name" value="N-terminal domain of ligase-like"/>
    <property type="match status" value="1"/>
</dbReference>
<evidence type="ECO:0008006" key="5">
    <source>
        <dbReference type="Google" id="ProtNLM"/>
    </source>
</evidence>
<gene>
    <name evidence="3" type="ORF">VPNG_03074</name>
</gene>
<reference evidence="3 4" key="1">
    <citation type="submission" date="2015-09" db="EMBL/GenBank/DDBJ databases">
        <title>Host preference determinants of Valsa canker pathogens revealed by comparative genomics.</title>
        <authorList>
            <person name="Yin Z."/>
            <person name="Huang L."/>
        </authorList>
    </citation>
    <scope>NUCLEOTIDE SEQUENCE [LARGE SCALE GENOMIC DNA]</scope>
    <source>
        <strain evidence="3 4">SXYLt</strain>
    </source>
</reference>
<dbReference type="InterPro" id="IPR042099">
    <property type="entry name" value="ANL_N_sf"/>
</dbReference>
<evidence type="ECO:0000313" key="3">
    <source>
        <dbReference type="EMBL" id="ROW15215.1"/>
    </source>
</evidence>